<proteinExistence type="predicted"/>
<protein>
    <submittedName>
        <fullName evidence="1">Uncharacterized protein</fullName>
    </submittedName>
</protein>
<keyword evidence="2" id="KW-1185">Reference proteome</keyword>
<dbReference type="EMBL" id="MUGW01000081">
    <property type="protein sequence ID" value="OXA83428.1"/>
    <property type="molecule type" value="Genomic_DNA"/>
</dbReference>
<organism evidence="1 2">
    <name type="scientific">Flavobacterium hercynium</name>
    <dbReference type="NCBI Taxonomy" id="387094"/>
    <lineage>
        <taxon>Bacteria</taxon>
        <taxon>Pseudomonadati</taxon>
        <taxon>Bacteroidota</taxon>
        <taxon>Flavobacteriia</taxon>
        <taxon>Flavobacteriales</taxon>
        <taxon>Flavobacteriaceae</taxon>
        <taxon>Flavobacterium</taxon>
    </lineage>
</organism>
<sequence length="214" mass="25153">MKNPDHICKDCGSFDLAKLSFNENVDSLISKTKVWKTAIVNASNEEKKIENLLKSDTIKLYKYHFSNQQNKILGKRPFNYNNQFFFDGLVILTDKKNKIYAYEATNFYDGKMSEIIDFVSYLKKENKTAEFKQNKMLGDLSVYQWHSENKILQLVKANEEGSEERIISGVTSVRKSTYVKLNIYDQSFMKNSIERLVQKDINFVIFNEKHYQNF</sequence>
<gene>
    <name evidence="1" type="ORF">B0A66_22280</name>
</gene>
<evidence type="ECO:0000313" key="1">
    <source>
        <dbReference type="EMBL" id="OXA83428.1"/>
    </source>
</evidence>
<name>A0A226GPH9_9FLAO</name>
<dbReference type="AlphaFoldDB" id="A0A226GPH9"/>
<evidence type="ECO:0000313" key="2">
    <source>
        <dbReference type="Proteomes" id="UP000198345"/>
    </source>
</evidence>
<reference evidence="1 2" key="1">
    <citation type="submission" date="2016-11" db="EMBL/GenBank/DDBJ databases">
        <title>Whole genomes of Flavobacteriaceae.</title>
        <authorList>
            <person name="Stine C."/>
            <person name="Li C."/>
            <person name="Tadesse D."/>
        </authorList>
    </citation>
    <scope>NUCLEOTIDE SEQUENCE [LARGE SCALE GENOMIC DNA]</scope>
    <source>
        <strain evidence="1 2">DSM 18292</strain>
    </source>
</reference>
<dbReference type="Proteomes" id="UP000198345">
    <property type="component" value="Unassembled WGS sequence"/>
</dbReference>
<comment type="caution">
    <text evidence="1">The sequence shown here is derived from an EMBL/GenBank/DDBJ whole genome shotgun (WGS) entry which is preliminary data.</text>
</comment>
<dbReference type="RefSeq" id="WP_208862616.1">
    <property type="nucleotide sequence ID" value="NZ_FXTV01000025.1"/>
</dbReference>
<accession>A0A226GPH9</accession>